<dbReference type="InterPro" id="IPR050743">
    <property type="entry name" value="2-oxoacid_DH_E2_comp"/>
</dbReference>
<dbReference type="PANTHER" id="PTHR43178:SF5">
    <property type="entry name" value="LIPOAMIDE ACYLTRANSFERASE COMPONENT OF BRANCHED-CHAIN ALPHA-KETO ACID DEHYDROGENASE COMPLEX, MITOCHONDRIAL"/>
    <property type="match status" value="1"/>
</dbReference>
<dbReference type="PROSITE" id="PS51826">
    <property type="entry name" value="PSBD"/>
    <property type="match status" value="1"/>
</dbReference>
<gene>
    <name evidence="11" type="ORF">R5R33_00235</name>
</gene>
<dbReference type="Gene3D" id="2.40.50.100">
    <property type="match status" value="1"/>
</dbReference>
<reference evidence="11 12" key="1">
    <citation type="submission" date="2023-10" db="EMBL/GenBank/DDBJ databases">
        <title>Description of Microbulbifer bruguierae sp. nov., isolated from the sediments of mangrove plant Bruguiera sexangula and comparative genomic analyses of the genus Microbulbifer.</title>
        <authorList>
            <person name="Long M."/>
        </authorList>
    </citation>
    <scope>NUCLEOTIDE SEQUENCE [LARGE SCALE GENOMIC DNA]</scope>
    <source>
        <strain evidence="11 12">SPO729</strain>
    </source>
</reference>
<evidence type="ECO:0000256" key="5">
    <source>
        <dbReference type="ARBA" id="ARBA00022823"/>
    </source>
</evidence>
<keyword evidence="6 7" id="KW-0012">Acyltransferase</keyword>
<feature type="domain" description="Peripheral subunit-binding (PSBD)" evidence="10">
    <location>
        <begin position="121"/>
        <end position="158"/>
    </location>
</feature>
<dbReference type="InterPro" id="IPR004167">
    <property type="entry name" value="PSBD"/>
</dbReference>
<dbReference type="SUPFAM" id="SSF47005">
    <property type="entry name" value="Peripheral subunit-binding domain of 2-oxo acid dehydrogenase complex"/>
    <property type="match status" value="1"/>
</dbReference>
<dbReference type="Pfam" id="PF00364">
    <property type="entry name" value="Biotin_lipoyl"/>
    <property type="match status" value="1"/>
</dbReference>
<dbReference type="InterPro" id="IPR023213">
    <property type="entry name" value="CAT-like_dom_sf"/>
</dbReference>
<keyword evidence="12" id="KW-1185">Reference proteome</keyword>
<protein>
    <recommendedName>
        <fullName evidence="7">Dihydrolipoamide acetyltransferase component of pyruvate dehydrogenase complex</fullName>
        <ecNumber evidence="7">2.3.1.-</ecNumber>
    </recommendedName>
</protein>
<dbReference type="AlphaFoldDB" id="A0AAU0N012"/>
<evidence type="ECO:0000313" key="11">
    <source>
        <dbReference type="EMBL" id="WOX05606.1"/>
    </source>
</evidence>
<dbReference type="InterPro" id="IPR003016">
    <property type="entry name" value="2-oxoA_DH_lipoyl-BS"/>
</dbReference>
<organism evidence="11 12">
    <name type="scientific">Microbulbifer pacificus</name>
    <dbReference type="NCBI Taxonomy" id="407164"/>
    <lineage>
        <taxon>Bacteria</taxon>
        <taxon>Pseudomonadati</taxon>
        <taxon>Pseudomonadota</taxon>
        <taxon>Gammaproteobacteria</taxon>
        <taxon>Cellvibrionales</taxon>
        <taxon>Microbulbiferaceae</taxon>
        <taxon>Microbulbifer</taxon>
    </lineage>
</organism>
<dbReference type="InterPro" id="IPR001078">
    <property type="entry name" value="2-oxoacid_DH_actylTfrase"/>
</dbReference>
<evidence type="ECO:0000259" key="10">
    <source>
        <dbReference type="PROSITE" id="PS51826"/>
    </source>
</evidence>
<keyword evidence="4 7" id="KW-0808">Transferase</keyword>
<dbReference type="EC" id="2.3.1.-" evidence="7"/>
<dbReference type="PANTHER" id="PTHR43178">
    <property type="entry name" value="DIHYDROLIPOAMIDE ACETYLTRANSFERASE COMPONENT OF PYRUVATE DEHYDROGENASE COMPLEX"/>
    <property type="match status" value="1"/>
</dbReference>
<dbReference type="SUPFAM" id="SSF51230">
    <property type="entry name" value="Single hybrid motif"/>
    <property type="match status" value="1"/>
</dbReference>
<feature type="domain" description="Lipoyl-binding" evidence="9">
    <location>
        <begin position="1"/>
        <end position="76"/>
    </location>
</feature>
<sequence>MSEFRLPSLGADMDDATLREWFVKPGDVVQKGDIVAAVETNKGIIDIEIFESGTIEQLLVGLDEKVPVGTALALYRGEHESAVEEFARECVQRPLKKETTESPALAAETKHAPMEAPARKRISPAARQRARELGVDLDSLHGSGPGGAVTLEDVLASAGPAAPVSSTTTKNDASATGMRQAIAAAMVRSKREIPHFYLATTIDMTRALDWLQAQNAERPLPERMVYAILLLKAVARAVKKTPEMNGFFVDGQAQFSAQVHIGVAISLRTGGLVVPALHDADEKALDRLMPEFFDLVERARSGHLRGSELQDGTITVTSLGEQGVETVFPIIFPPQLAIVGFGSVIERVLPVDGKPAVRRVINASLAADHRVSDGHRGGLFLAEIDRLLQEPESL</sequence>
<evidence type="ECO:0000256" key="2">
    <source>
        <dbReference type="ARBA" id="ARBA00007317"/>
    </source>
</evidence>
<accession>A0AAU0N012</accession>
<dbReference type="Pfam" id="PF00198">
    <property type="entry name" value="2-oxoacid_dh"/>
    <property type="match status" value="1"/>
</dbReference>
<comment type="similarity">
    <text evidence="2 7">Belongs to the 2-oxoacid dehydrogenase family.</text>
</comment>
<dbReference type="Gene3D" id="3.30.559.10">
    <property type="entry name" value="Chloramphenicol acetyltransferase-like domain"/>
    <property type="match status" value="1"/>
</dbReference>
<evidence type="ECO:0000256" key="7">
    <source>
        <dbReference type="RuleBase" id="RU003423"/>
    </source>
</evidence>
<dbReference type="GO" id="GO:0031405">
    <property type="term" value="F:lipoic acid binding"/>
    <property type="evidence" value="ECO:0007669"/>
    <property type="project" value="TreeGrafter"/>
</dbReference>
<evidence type="ECO:0000256" key="1">
    <source>
        <dbReference type="ARBA" id="ARBA00001938"/>
    </source>
</evidence>
<dbReference type="InterPro" id="IPR000089">
    <property type="entry name" value="Biotin_lipoyl"/>
</dbReference>
<evidence type="ECO:0000256" key="4">
    <source>
        <dbReference type="ARBA" id="ARBA00022679"/>
    </source>
</evidence>
<evidence type="ECO:0000256" key="6">
    <source>
        <dbReference type="ARBA" id="ARBA00023315"/>
    </source>
</evidence>
<dbReference type="InterPro" id="IPR036625">
    <property type="entry name" value="E3-bd_dom_sf"/>
</dbReference>
<comment type="cofactor">
    <cofactor evidence="1 7">
        <name>(R)-lipoate</name>
        <dbReference type="ChEBI" id="CHEBI:83088"/>
    </cofactor>
</comment>
<dbReference type="SUPFAM" id="SSF52777">
    <property type="entry name" value="CoA-dependent acyltransferases"/>
    <property type="match status" value="1"/>
</dbReference>
<dbReference type="Pfam" id="PF02817">
    <property type="entry name" value="E3_binding"/>
    <property type="match status" value="1"/>
</dbReference>
<proteinExistence type="inferred from homology"/>
<dbReference type="InterPro" id="IPR011053">
    <property type="entry name" value="Single_hybrid_motif"/>
</dbReference>
<dbReference type="RefSeq" id="WP_318954076.1">
    <property type="nucleotide sequence ID" value="NZ_CP137555.1"/>
</dbReference>
<feature type="region of interest" description="Disordered" evidence="8">
    <location>
        <begin position="97"/>
        <end position="123"/>
    </location>
</feature>
<dbReference type="PROSITE" id="PS00189">
    <property type="entry name" value="LIPOYL"/>
    <property type="match status" value="1"/>
</dbReference>
<evidence type="ECO:0000256" key="8">
    <source>
        <dbReference type="SAM" id="MobiDB-lite"/>
    </source>
</evidence>
<evidence type="ECO:0000256" key="3">
    <source>
        <dbReference type="ARBA" id="ARBA00011484"/>
    </source>
</evidence>
<dbReference type="KEGG" id="mpaf:R5R33_00235"/>
<comment type="subunit">
    <text evidence="3">Forms a 24-polypeptide structural core with octahedral symmetry.</text>
</comment>
<evidence type="ECO:0000313" key="12">
    <source>
        <dbReference type="Proteomes" id="UP001302477"/>
    </source>
</evidence>
<dbReference type="EMBL" id="CP137555">
    <property type="protein sequence ID" value="WOX05606.1"/>
    <property type="molecule type" value="Genomic_DNA"/>
</dbReference>
<keyword evidence="5 7" id="KW-0450">Lipoyl</keyword>
<evidence type="ECO:0000259" key="9">
    <source>
        <dbReference type="PROSITE" id="PS50968"/>
    </source>
</evidence>
<dbReference type="GO" id="GO:0005737">
    <property type="term" value="C:cytoplasm"/>
    <property type="evidence" value="ECO:0007669"/>
    <property type="project" value="TreeGrafter"/>
</dbReference>
<dbReference type="Proteomes" id="UP001302477">
    <property type="component" value="Chromosome"/>
</dbReference>
<dbReference type="Gene3D" id="4.10.320.10">
    <property type="entry name" value="E3-binding domain"/>
    <property type="match status" value="1"/>
</dbReference>
<dbReference type="GO" id="GO:0016407">
    <property type="term" value="F:acetyltransferase activity"/>
    <property type="evidence" value="ECO:0007669"/>
    <property type="project" value="TreeGrafter"/>
</dbReference>
<dbReference type="PROSITE" id="PS50968">
    <property type="entry name" value="BIOTINYL_LIPOYL"/>
    <property type="match status" value="1"/>
</dbReference>
<name>A0AAU0N012_9GAMM</name>
<dbReference type="CDD" id="cd06849">
    <property type="entry name" value="lipoyl_domain"/>
    <property type="match status" value="1"/>
</dbReference>